<feature type="compositionally biased region" description="Basic residues" evidence="1">
    <location>
        <begin position="273"/>
        <end position="284"/>
    </location>
</feature>
<organism evidence="2 3">
    <name type="scientific">Lithospermum erythrorhizon</name>
    <name type="common">Purple gromwell</name>
    <name type="synonym">Lithospermum officinale var. erythrorhizon</name>
    <dbReference type="NCBI Taxonomy" id="34254"/>
    <lineage>
        <taxon>Eukaryota</taxon>
        <taxon>Viridiplantae</taxon>
        <taxon>Streptophyta</taxon>
        <taxon>Embryophyta</taxon>
        <taxon>Tracheophyta</taxon>
        <taxon>Spermatophyta</taxon>
        <taxon>Magnoliopsida</taxon>
        <taxon>eudicotyledons</taxon>
        <taxon>Gunneridae</taxon>
        <taxon>Pentapetalae</taxon>
        <taxon>asterids</taxon>
        <taxon>lamiids</taxon>
        <taxon>Boraginales</taxon>
        <taxon>Boraginaceae</taxon>
        <taxon>Boraginoideae</taxon>
        <taxon>Lithospermeae</taxon>
        <taxon>Lithospermum</taxon>
    </lineage>
</organism>
<reference evidence="2 3" key="1">
    <citation type="submission" date="2024-01" db="EMBL/GenBank/DDBJ databases">
        <title>The complete chloroplast genome sequence of Lithospermum erythrorhizon: insights into the phylogenetic relationship among Boraginaceae species and the maternal lineages of purple gromwells.</title>
        <authorList>
            <person name="Okada T."/>
            <person name="Watanabe K."/>
        </authorList>
    </citation>
    <scope>NUCLEOTIDE SEQUENCE [LARGE SCALE GENOMIC DNA]</scope>
</reference>
<feature type="compositionally biased region" description="Basic and acidic residues" evidence="1">
    <location>
        <begin position="236"/>
        <end position="247"/>
    </location>
</feature>
<gene>
    <name evidence="2" type="ORF">LIER_01139</name>
</gene>
<dbReference type="Proteomes" id="UP001454036">
    <property type="component" value="Unassembled WGS sequence"/>
</dbReference>
<dbReference type="AlphaFoldDB" id="A0AAV3NPN8"/>
<comment type="caution">
    <text evidence="2">The sequence shown here is derived from an EMBL/GenBank/DDBJ whole genome shotgun (WGS) entry which is preliminary data.</text>
</comment>
<evidence type="ECO:0000313" key="3">
    <source>
        <dbReference type="Proteomes" id="UP001454036"/>
    </source>
</evidence>
<proteinExistence type="predicted"/>
<dbReference type="PANTHER" id="PTHR33223">
    <property type="entry name" value="CCHC-TYPE DOMAIN-CONTAINING PROTEIN"/>
    <property type="match status" value="1"/>
</dbReference>
<feature type="region of interest" description="Disordered" evidence="1">
    <location>
        <begin position="184"/>
        <end position="296"/>
    </location>
</feature>
<protein>
    <recommendedName>
        <fullName evidence="4">Retrotransposon gag domain-containing protein</fullName>
    </recommendedName>
</protein>
<evidence type="ECO:0008006" key="4">
    <source>
        <dbReference type="Google" id="ProtNLM"/>
    </source>
</evidence>
<name>A0AAV3NPN8_LITER</name>
<feature type="compositionally biased region" description="Basic and acidic residues" evidence="1">
    <location>
        <begin position="184"/>
        <end position="194"/>
    </location>
</feature>
<feature type="compositionally biased region" description="Basic and acidic residues" evidence="1">
    <location>
        <begin position="262"/>
        <end position="272"/>
    </location>
</feature>
<keyword evidence="3" id="KW-1185">Reference proteome</keyword>
<feature type="compositionally biased region" description="Basic and acidic residues" evidence="1">
    <location>
        <begin position="105"/>
        <end position="116"/>
    </location>
</feature>
<evidence type="ECO:0000313" key="2">
    <source>
        <dbReference type="EMBL" id="GAA0139632.1"/>
    </source>
</evidence>
<accession>A0AAV3NPN8</accession>
<dbReference type="PANTHER" id="PTHR33223:SF10">
    <property type="entry name" value="AMINOTRANSFERASE-LIKE PLANT MOBILE DOMAIN-CONTAINING PROTEIN"/>
    <property type="match status" value="1"/>
</dbReference>
<feature type="compositionally biased region" description="Polar residues" evidence="1">
    <location>
        <begin position="77"/>
        <end position="90"/>
    </location>
</feature>
<sequence length="422" mass="47108">MIKGGKWWGIIGGGHGELGSGIGVMTVEGISVVMMVERVGREGGLQRELRWRYPEVLDYLDYPNTTIGKVSLRPGVSTRSRSALGGTNNPGLDIAPITKKRNQKSPREGAPERARVTFEGPLTPPEPTHIDVNVEEGQAPHCEEPFQNRPHQLTPNDDDAPTWENTRKGHTATMGLVTVTMHPPEHKERSHCDHGSSNSNYAPSRTHRRARSHSSESHTRHPSHMHGYDLTTSDGAPERSPRKETRSGHKGAVTSQSLKKQSYKDKQKEGGRRSSRKAPRRSPSPRRDAEGSSNVNLQKKLDELKALLKDITPDRGPVKHNTLLPFSDRFRQAKMPRGFSMPKFKTFSGFGDPSNHLKSFDSQLSFWASDDKLYAREFPSSLSGQSLKWFHKLLPNSIDGWQDMVDLFMDKFGASIIADADE</sequence>
<dbReference type="EMBL" id="BAABME010000106">
    <property type="protein sequence ID" value="GAA0139632.1"/>
    <property type="molecule type" value="Genomic_DNA"/>
</dbReference>
<feature type="region of interest" description="Disordered" evidence="1">
    <location>
        <begin position="76"/>
        <end position="167"/>
    </location>
</feature>
<evidence type="ECO:0000256" key="1">
    <source>
        <dbReference type="SAM" id="MobiDB-lite"/>
    </source>
</evidence>